<dbReference type="PROSITE" id="PS50109">
    <property type="entry name" value="HIS_KIN"/>
    <property type="match status" value="1"/>
</dbReference>
<dbReference type="SMART" id="SM00304">
    <property type="entry name" value="HAMP"/>
    <property type="match status" value="1"/>
</dbReference>
<evidence type="ECO:0000256" key="6">
    <source>
        <dbReference type="ARBA" id="ARBA00022553"/>
    </source>
</evidence>
<dbReference type="RefSeq" id="WP_130521712.1">
    <property type="nucleotide sequence ID" value="NZ_SHMA01000012.1"/>
</dbReference>
<gene>
    <name evidence="19" type="ORF">EA661_19185</name>
</gene>
<dbReference type="PROSITE" id="PS50885">
    <property type="entry name" value="HAMP"/>
    <property type="match status" value="1"/>
</dbReference>
<dbReference type="PANTHER" id="PTHR44936:SF5">
    <property type="entry name" value="SENSOR HISTIDINE KINASE ENVZ"/>
    <property type="match status" value="1"/>
</dbReference>
<dbReference type="InterPro" id="IPR003660">
    <property type="entry name" value="HAMP_dom"/>
</dbReference>
<keyword evidence="13" id="KW-0902">Two-component regulatory system</keyword>
<dbReference type="InterPro" id="IPR005467">
    <property type="entry name" value="His_kinase_dom"/>
</dbReference>
<feature type="domain" description="Histidine kinase" evidence="17">
    <location>
        <begin position="309"/>
        <end position="508"/>
    </location>
</feature>
<keyword evidence="9" id="KW-0547">Nucleotide-binding</keyword>
<feature type="domain" description="HAMP" evidence="18">
    <location>
        <begin position="249"/>
        <end position="301"/>
    </location>
</feature>
<dbReference type="InterPro" id="IPR004358">
    <property type="entry name" value="Sig_transdc_His_kin-like_C"/>
</dbReference>
<keyword evidence="4" id="KW-1003">Cell membrane</keyword>
<evidence type="ECO:0000256" key="5">
    <source>
        <dbReference type="ARBA" id="ARBA00022519"/>
    </source>
</evidence>
<dbReference type="InterPro" id="IPR050980">
    <property type="entry name" value="2C_sensor_his_kinase"/>
</dbReference>
<evidence type="ECO:0000256" key="9">
    <source>
        <dbReference type="ARBA" id="ARBA00022741"/>
    </source>
</evidence>
<keyword evidence="11" id="KW-0067">ATP-binding</keyword>
<evidence type="ECO:0000256" key="8">
    <source>
        <dbReference type="ARBA" id="ARBA00022692"/>
    </source>
</evidence>
<dbReference type="InterPro" id="IPR036890">
    <property type="entry name" value="HATPase_C_sf"/>
</dbReference>
<dbReference type="Pfam" id="PF00672">
    <property type="entry name" value="HAMP"/>
    <property type="match status" value="1"/>
</dbReference>
<evidence type="ECO:0000256" key="1">
    <source>
        <dbReference type="ARBA" id="ARBA00000085"/>
    </source>
</evidence>
<comment type="subcellular location">
    <subcellularLocation>
        <location evidence="2">Cell inner membrane</location>
        <topology evidence="2">Multi-pass membrane protein</topology>
    </subcellularLocation>
</comment>
<dbReference type="GO" id="GO:0005886">
    <property type="term" value="C:plasma membrane"/>
    <property type="evidence" value="ECO:0007669"/>
    <property type="project" value="UniProtKB-SubCell"/>
</dbReference>
<comment type="caution">
    <text evidence="19">The sequence shown here is derived from an EMBL/GenBank/DDBJ whole genome shotgun (WGS) entry which is preliminary data.</text>
</comment>
<dbReference type="EC" id="2.7.13.3" evidence="3"/>
<dbReference type="AlphaFoldDB" id="A0A4Q8L856"/>
<evidence type="ECO:0000256" key="15">
    <source>
        <dbReference type="SAM" id="MobiDB-lite"/>
    </source>
</evidence>
<reference evidence="19 20" key="1">
    <citation type="submission" date="2019-02" db="EMBL/GenBank/DDBJ databases">
        <title>WGS of Pseudoxanthomonas species novum from clinical isolates.</title>
        <authorList>
            <person name="Bernier A.-M."/>
            <person name="Bernard K."/>
            <person name="Vachon A."/>
        </authorList>
    </citation>
    <scope>NUCLEOTIDE SEQUENCE [LARGE SCALE GENOMIC DNA]</scope>
    <source>
        <strain evidence="19 20">NML171202</strain>
    </source>
</reference>
<keyword evidence="7" id="KW-0808">Transferase</keyword>
<dbReference type="CDD" id="cd00082">
    <property type="entry name" value="HisKA"/>
    <property type="match status" value="1"/>
</dbReference>
<evidence type="ECO:0000313" key="19">
    <source>
        <dbReference type="EMBL" id="TAA24206.1"/>
    </source>
</evidence>
<evidence type="ECO:0000256" key="3">
    <source>
        <dbReference type="ARBA" id="ARBA00012438"/>
    </source>
</evidence>
<keyword evidence="8 16" id="KW-0812">Transmembrane</keyword>
<dbReference type="Pfam" id="PF02518">
    <property type="entry name" value="HATPase_c"/>
    <property type="match status" value="1"/>
</dbReference>
<dbReference type="SUPFAM" id="SSF55874">
    <property type="entry name" value="ATPase domain of HSP90 chaperone/DNA topoisomerase II/histidine kinase"/>
    <property type="match status" value="1"/>
</dbReference>
<evidence type="ECO:0000256" key="4">
    <source>
        <dbReference type="ARBA" id="ARBA00022475"/>
    </source>
</evidence>
<evidence type="ECO:0000313" key="20">
    <source>
        <dbReference type="Proteomes" id="UP000291286"/>
    </source>
</evidence>
<dbReference type="Proteomes" id="UP000291286">
    <property type="component" value="Unassembled WGS sequence"/>
</dbReference>
<dbReference type="GO" id="GO:0005524">
    <property type="term" value="F:ATP binding"/>
    <property type="evidence" value="ECO:0007669"/>
    <property type="project" value="UniProtKB-KW"/>
</dbReference>
<accession>A0A4Q8L856</accession>
<comment type="catalytic activity">
    <reaction evidence="1">
        <text>ATP + protein L-histidine = ADP + protein N-phospho-L-histidine.</text>
        <dbReference type="EC" id="2.7.13.3"/>
    </reaction>
</comment>
<keyword evidence="10" id="KW-0418">Kinase</keyword>
<keyword evidence="12 16" id="KW-1133">Transmembrane helix</keyword>
<dbReference type="CDD" id="cd00075">
    <property type="entry name" value="HATPase"/>
    <property type="match status" value="1"/>
</dbReference>
<dbReference type="SUPFAM" id="SSF47384">
    <property type="entry name" value="Homodimeric domain of signal transducing histidine kinase"/>
    <property type="match status" value="1"/>
</dbReference>
<evidence type="ECO:0000256" key="10">
    <source>
        <dbReference type="ARBA" id="ARBA00022777"/>
    </source>
</evidence>
<dbReference type="EMBL" id="SHMB01000012">
    <property type="protein sequence ID" value="TAA24206.1"/>
    <property type="molecule type" value="Genomic_DNA"/>
</dbReference>
<feature type="transmembrane region" description="Helical" evidence="16">
    <location>
        <begin position="229"/>
        <end position="247"/>
    </location>
</feature>
<dbReference type="CDD" id="cd06225">
    <property type="entry name" value="HAMP"/>
    <property type="match status" value="1"/>
</dbReference>
<dbReference type="GO" id="GO:0000155">
    <property type="term" value="F:phosphorelay sensor kinase activity"/>
    <property type="evidence" value="ECO:0007669"/>
    <property type="project" value="InterPro"/>
</dbReference>
<dbReference type="Gene3D" id="1.10.287.130">
    <property type="match status" value="1"/>
</dbReference>
<dbReference type="PRINTS" id="PR00344">
    <property type="entry name" value="BCTRLSENSOR"/>
</dbReference>
<evidence type="ECO:0000256" key="12">
    <source>
        <dbReference type="ARBA" id="ARBA00022989"/>
    </source>
</evidence>
<dbReference type="InterPro" id="IPR003661">
    <property type="entry name" value="HisK_dim/P_dom"/>
</dbReference>
<evidence type="ECO:0000256" key="16">
    <source>
        <dbReference type="SAM" id="Phobius"/>
    </source>
</evidence>
<dbReference type="InterPro" id="IPR003594">
    <property type="entry name" value="HATPase_dom"/>
</dbReference>
<dbReference type="SMART" id="SM00387">
    <property type="entry name" value="HATPase_c"/>
    <property type="match status" value="1"/>
</dbReference>
<dbReference type="Gene3D" id="3.30.565.10">
    <property type="entry name" value="Histidine kinase-like ATPase, C-terminal domain"/>
    <property type="match status" value="1"/>
</dbReference>
<evidence type="ECO:0000256" key="13">
    <source>
        <dbReference type="ARBA" id="ARBA00023012"/>
    </source>
</evidence>
<protein>
    <recommendedName>
        <fullName evidence="3">histidine kinase</fullName>
        <ecNumber evidence="3">2.7.13.3</ecNumber>
    </recommendedName>
</protein>
<feature type="region of interest" description="Disordered" evidence="15">
    <location>
        <begin position="63"/>
        <end position="83"/>
    </location>
</feature>
<evidence type="ECO:0000259" key="18">
    <source>
        <dbReference type="PROSITE" id="PS50885"/>
    </source>
</evidence>
<keyword evidence="14 16" id="KW-0472">Membrane</keyword>
<evidence type="ECO:0000256" key="7">
    <source>
        <dbReference type="ARBA" id="ARBA00022679"/>
    </source>
</evidence>
<evidence type="ECO:0000259" key="17">
    <source>
        <dbReference type="PROSITE" id="PS50109"/>
    </source>
</evidence>
<dbReference type="InterPro" id="IPR036097">
    <property type="entry name" value="HisK_dim/P_sf"/>
</dbReference>
<evidence type="ECO:0000256" key="11">
    <source>
        <dbReference type="ARBA" id="ARBA00022840"/>
    </source>
</evidence>
<sequence>MRPAAGGRSGRSIFSRTFLLLAAALVLAQCIGLAVLFLRTPVYNPPVQLPELVALLSTRMPASSPNVSVTDEREAPVPSSGMNREDPFMRRVLAGWLRQDLNQIRVYRPHHDVARGEQERLNDGMVPLSMGQEPAWMRRRGVATIPGMTSGPFVPSLPPQAIPQDIAAPEAGQSSQGNAFARQRETPLVLRFGAGLENGFIAAAQQDDGHWRVVRYAGRTLSTAFKLQLLALFSFGLLLMLPLAWWFSRALSKPIRDFAAAADRLGRDPDAPPLERRGPAEILQATDSFNAMQARLSRMVAERTHMVGAIAHDLRTPLARLAFRLDDIDSPLRERAAADIDEMKHMISVALEFLRDQSFRGPRERLDFRDLVESVVDDAADIGQDVTLTADSQRVMIDADPLALRRVVGNLIGNAVKYGTRARVKVRAIDGHALLEIEDDGPGIDLALGDKLFMPFFRGENSRNKETGGIGLGLASARAIVLRHGGEIGLANLDQGGLQAWVTLPRARDDA</sequence>
<evidence type="ECO:0000256" key="14">
    <source>
        <dbReference type="ARBA" id="ARBA00023136"/>
    </source>
</evidence>
<keyword evidence="5" id="KW-0997">Cell inner membrane</keyword>
<evidence type="ECO:0000256" key="2">
    <source>
        <dbReference type="ARBA" id="ARBA00004429"/>
    </source>
</evidence>
<name>A0A4Q8L856_9GAMM</name>
<organism evidence="19 20">
    <name type="scientific">Pseudoxanthomonas winnipegensis</name>
    <dbReference type="NCBI Taxonomy" id="2480810"/>
    <lineage>
        <taxon>Bacteria</taxon>
        <taxon>Pseudomonadati</taxon>
        <taxon>Pseudomonadota</taxon>
        <taxon>Gammaproteobacteria</taxon>
        <taxon>Lysobacterales</taxon>
        <taxon>Lysobacteraceae</taxon>
        <taxon>Pseudoxanthomonas</taxon>
    </lineage>
</organism>
<dbReference type="PANTHER" id="PTHR44936">
    <property type="entry name" value="SENSOR PROTEIN CREC"/>
    <property type="match status" value="1"/>
</dbReference>
<proteinExistence type="predicted"/>
<keyword evidence="6" id="KW-0597">Phosphoprotein</keyword>